<organism evidence="1 2">
    <name type="scientific">Paraconexibacter antarcticus</name>
    <dbReference type="NCBI Taxonomy" id="2949664"/>
    <lineage>
        <taxon>Bacteria</taxon>
        <taxon>Bacillati</taxon>
        <taxon>Actinomycetota</taxon>
        <taxon>Thermoleophilia</taxon>
        <taxon>Solirubrobacterales</taxon>
        <taxon>Paraconexibacteraceae</taxon>
        <taxon>Paraconexibacter</taxon>
    </lineage>
</organism>
<evidence type="ECO:0000313" key="2">
    <source>
        <dbReference type="Proteomes" id="UP001056035"/>
    </source>
</evidence>
<dbReference type="EMBL" id="CP098502">
    <property type="protein sequence ID" value="UTI63937.1"/>
    <property type="molecule type" value="Genomic_DNA"/>
</dbReference>
<protein>
    <submittedName>
        <fullName evidence="1">Uncharacterized protein</fullName>
    </submittedName>
</protein>
<sequence>MKLGEYFFRPKTLTIRAGTSVRFTNVGKIEHTVADSTKSGTILSNLIHPRPLKHGQSQTVRFATRGTIQPRPSAAMADSTVREWAS</sequence>
<dbReference type="InterPro" id="IPR008972">
    <property type="entry name" value="Cupredoxin"/>
</dbReference>
<dbReference type="RefSeq" id="WP_254570653.1">
    <property type="nucleotide sequence ID" value="NZ_CP098502.1"/>
</dbReference>
<accession>A0ABY5DS77</accession>
<reference evidence="1 2" key="1">
    <citation type="submission" date="2022-06" db="EMBL/GenBank/DDBJ databases">
        <title>Paraconexibacter antarcticus.</title>
        <authorList>
            <person name="Kim C.S."/>
        </authorList>
    </citation>
    <scope>NUCLEOTIDE SEQUENCE [LARGE SCALE GENOMIC DNA]</scope>
    <source>
        <strain evidence="1 2">02-257</strain>
    </source>
</reference>
<keyword evidence="2" id="KW-1185">Reference proteome</keyword>
<proteinExistence type="predicted"/>
<dbReference type="Gene3D" id="2.60.40.420">
    <property type="entry name" value="Cupredoxins - blue copper proteins"/>
    <property type="match status" value="1"/>
</dbReference>
<evidence type="ECO:0000313" key="1">
    <source>
        <dbReference type="EMBL" id="UTI63937.1"/>
    </source>
</evidence>
<dbReference type="SUPFAM" id="SSF49503">
    <property type="entry name" value="Cupredoxins"/>
    <property type="match status" value="1"/>
</dbReference>
<gene>
    <name evidence="1" type="ORF">NBH00_21660</name>
</gene>
<dbReference type="Proteomes" id="UP001056035">
    <property type="component" value="Chromosome"/>
</dbReference>
<name>A0ABY5DS77_9ACTN</name>